<gene>
    <name evidence="2" type="ORF">PFY00_14520</name>
</gene>
<dbReference type="Proteomes" id="UP001210720">
    <property type="component" value="Unassembled WGS sequence"/>
</dbReference>
<accession>A0ABT4XVS4</accession>
<sequence>MSDHNCPNCGDRVPDQIRHITMLTCPSCGTTLYVDGAQLHDAGNAGQMHDGPALFGVGDAVRLGKALIQITGHARFSYGRGWWDEYWGFDEDQRGCWVSVDEGDVVLQYPIAKDFWPRVARTARVGTPFRYRDDDWQVTEADTAECVALRGSFGEQLEVGETYTFLNASGPGGELLSGEFWEGGQSWYVGYWFDPFDVVVRVDT</sequence>
<name>A0ABT4XVS4_9RHOB</name>
<evidence type="ECO:0000313" key="3">
    <source>
        <dbReference type="Proteomes" id="UP001210720"/>
    </source>
</evidence>
<keyword evidence="3" id="KW-1185">Reference proteome</keyword>
<protein>
    <submittedName>
        <fullName evidence="2">DUF4178 domain-containing protein</fullName>
    </submittedName>
</protein>
<dbReference type="Pfam" id="PF13785">
    <property type="entry name" value="DUF4178"/>
    <property type="match status" value="1"/>
</dbReference>
<dbReference type="EMBL" id="JAQIOY010000006">
    <property type="protein sequence ID" value="MDA7425945.1"/>
    <property type="molecule type" value="Genomic_DNA"/>
</dbReference>
<dbReference type="RefSeq" id="WP_271433302.1">
    <property type="nucleotide sequence ID" value="NZ_JAQIOY010000006.1"/>
</dbReference>
<reference evidence="2 3" key="1">
    <citation type="submission" date="2023-01" db="EMBL/GenBank/DDBJ databases">
        <title>Thalassococcus onchidii sp. nov., isolated from a marine invertebrate from the South China Sea.</title>
        <authorList>
            <person name="Xu S."/>
            <person name="Liu Z."/>
            <person name="Xu Y."/>
        </authorList>
    </citation>
    <scope>NUCLEOTIDE SEQUENCE [LARGE SCALE GENOMIC DNA]</scope>
    <source>
        <strain evidence="2 3">KCTC 32084</strain>
    </source>
</reference>
<organism evidence="2 3">
    <name type="scientific">Thalassococcus lentus</name>
    <dbReference type="NCBI Taxonomy" id="1210524"/>
    <lineage>
        <taxon>Bacteria</taxon>
        <taxon>Pseudomonadati</taxon>
        <taxon>Pseudomonadota</taxon>
        <taxon>Alphaproteobacteria</taxon>
        <taxon>Rhodobacterales</taxon>
        <taxon>Roseobacteraceae</taxon>
        <taxon>Thalassococcus</taxon>
    </lineage>
</organism>
<comment type="caution">
    <text evidence="2">The sequence shown here is derived from an EMBL/GenBank/DDBJ whole genome shotgun (WGS) entry which is preliminary data.</text>
</comment>
<evidence type="ECO:0000313" key="2">
    <source>
        <dbReference type="EMBL" id="MDA7425945.1"/>
    </source>
</evidence>
<evidence type="ECO:0000259" key="1">
    <source>
        <dbReference type="Pfam" id="PF13785"/>
    </source>
</evidence>
<feature type="domain" description="DUF4178" evidence="1">
    <location>
        <begin position="57"/>
        <end position="195"/>
    </location>
</feature>
<proteinExistence type="predicted"/>
<dbReference type="InterPro" id="IPR025235">
    <property type="entry name" value="DUF4178"/>
</dbReference>